<evidence type="ECO:0000256" key="1">
    <source>
        <dbReference type="ARBA" id="ARBA00009437"/>
    </source>
</evidence>
<accession>A0A125QFT3</accession>
<evidence type="ECO:0000313" key="8">
    <source>
        <dbReference type="Proteomes" id="UP000063434"/>
    </source>
</evidence>
<comment type="similarity">
    <text evidence="1">Belongs to the LysR transcriptional regulatory family.</text>
</comment>
<dbReference type="PROSITE" id="PS50931">
    <property type="entry name" value="HTH_LYSR"/>
    <property type="match status" value="1"/>
</dbReference>
<reference evidence="6 8" key="1">
    <citation type="submission" date="2015-05" db="EMBL/GenBank/DDBJ databases">
        <title>A genomic and transcriptomic approach to investigate the blue pigment phenotype in Pseudomonas fluorescens.</title>
        <authorList>
            <person name="Andreani N.A."/>
            <person name="Cardazzo B."/>
        </authorList>
    </citation>
    <scope>NUCLEOTIDE SEQUENCE [LARGE SCALE GENOMIC DNA]</scope>
    <source>
        <strain evidence="6 8">Ps_40</strain>
    </source>
</reference>
<evidence type="ECO:0000256" key="4">
    <source>
        <dbReference type="ARBA" id="ARBA00023163"/>
    </source>
</evidence>
<dbReference type="InterPro" id="IPR036388">
    <property type="entry name" value="WH-like_DNA-bd_sf"/>
</dbReference>
<dbReference type="Pfam" id="PF00126">
    <property type="entry name" value="HTH_1"/>
    <property type="match status" value="1"/>
</dbReference>
<dbReference type="Proteomes" id="UP000255125">
    <property type="component" value="Unassembled WGS sequence"/>
</dbReference>
<dbReference type="InterPro" id="IPR005119">
    <property type="entry name" value="LysR_subst-bd"/>
</dbReference>
<dbReference type="InterPro" id="IPR036390">
    <property type="entry name" value="WH_DNA-bd_sf"/>
</dbReference>
<protein>
    <submittedName>
        <fullName evidence="6">Glycine cleavage system transcriptional activator</fullName>
    </submittedName>
    <submittedName>
        <fullName evidence="7">Putative positive regulator of gcv operon</fullName>
    </submittedName>
</protein>
<keyword evidence="2" id="KW-0805">Transcription regulation</keyword>
<name>A0A125QFT3_PSEFL</name>
<dbReference type="SUPFAM" id="SSF46785">
    <property type="entry name" value="Winged helix' DNA-binding domain"/>
    <property type="match status" value="1"/>
</dbReference>
<dbReference type="AlphaFoldDB" id="A0A125QFT3"/>
<sequence>MDNFKRSLPPLSSLVPFEAAARLESFSKASEELNLTQAAISKQVRSLEEFLGVALFTRRNRAVFLTAAGVEFRDAVRTAFLGIASQAEDLKKGRESSEVVLVAQLCEAFYWLTPNIPALHRKYPDMEVRLNASTQPITATAEKFDIAIQTSGRASGDHTRLFTLSDDIYPVCSPRYLASFGSTPLVLADLANLPLLHHVAVPQDWSTWNDWLLEFGIKAGGSKDKLFDSYPVMMQACVEGFGFALGWRRTTEKMLASGDLVRPFAESTHLPEALSVYKWRDANLRPAARQLLDWLKSSFGD</sequence>
<proteinExistence type="inferred from homology"/>
<dbReference type="Pfam" id="PF03466">
    <property type="entry name" value="LysR_substrate"/>
    <property type="match status" value="1"/>
</dbReference>
<dbReference type="InterPro" id="IPR000847">
    <property type="entry name" value="LysR_HTH_N"/>
</dbReference>
<dbReference type="SUPFAM" id="SSF53850">
    <property type="entry name" value="Periplasmic binding protein-like II"/>
    <property type="match status" value="1"/>
</dbReference>
<dbReference type="PATRIC" id="fig|294.195.peg.1671"/>
<dbReference type="GO" id="GO:0003677">
    <property type="term" value="F:DNA binding"/>
    <property type="evidence" value="ECO:0007669"/>
    <property type="project" value="UniProtKB-KW"/>
</dbReference>
<dbReference type="OrthoDB" id="5526340at2"/>
<dbReference type="PRINTS" id="PR00039">
    <property type="entry name" value="HTHLYSR"/>
</dbReference>
<dbReference type="PANTHER" id="PTHR30537">
    <property type="entry name" value="HTH-TYPE TRANSCRIPTIONAL REGULATOR"/>
    <property type="match status" value="1"/>
</dbReference>
<evidence type="ECO:0000313" key="7">
    <source>
        <dbReference type="EMBL" id="SUD29141.1"/>
    </source>
</evidence>
<keyword evidence="4" id="KW-0804">Transcription</keyword>
<gene>
    <name evidence="6" type="primary">gcvA_2</name>
    <name evidence="7" type="synonym">gcvA_5</name>
    <name evidence="7" type="ORF">NCTC10392_01083</name>
    <name evidence="6" type="ORF">PFL603g_01586</name>
</gene>
<evidence type="ECO:0000313" key="9">
    <source>
        <dbReference type="Proteomes" id="UP000255125"/>
    </source>
</evidence>
<dbReference type="PANTHER" id="PTHR30537:SF5">
    <property type="entry name" value="HTH-TYPE TRANSCRIPTIONAL ACTIVATOR TTDR-RELATED"/>
    <property type="match status" value="1"/>
</dbReference>
<feature type="domain" description="HTH lysR-type" evidence="5">
    <location>
        <begin position="9"/>
        <end position="66"/>
    </location>
</feature>
<evidence type="ECO:0000256" key="3">
    <source>
        <dbReference type="ARBA" id="ARBA00023125"/>
    </source>
</evidence>
<organism evidence="6 8">
    <name type="scientific">Pseudomonas fluorescens</name>
    <dbReference type="NCBI Taxonomy" id="294"/>
    <lineage>
        <taxon>Bacteria</taxon>
        <taxon>Pseudomonadati</taxon>
        <taxon>Pseudomonadota</taxon>
        <taxon>Gammaproteobacteria</taxon>
        <taxon>Pseudomonadales</taxon>
        <taxon>Pseudomonadaceae</taxon>
        <taxon>Pseudomonas</taxon>
    </lineage>
</organism>
<reference evidence="7 9" key="2">
    <citation type="submission" date="2018-06" db="EMBL/GenBank/DDBJ databases">
        <authorList>
            <consortium name="Pathogen Informatics"/>
            <person name="Doyle S."/>
        </authorList>
    </citation>
    <scope>NUCLEOTIDE SEQUENCE [LARGE SCALE GENOMIC DNA]</scope>
    <source>
        <strain evidence="7 9">NCTC10392</strain>
    </source>
</reference>
<dbReference type="Proteomes" id="UP000063434">
    <property type="component" value="Unassembled WGS sequence"/>
</dbReference>
<evidence type="ECO:0000256" key="2">
    <source>
        <dbReference type="ARBA" id="ARBA00023015"/>
    </source>
</evidence>
<keyword evidence="3" id="KW-0238">DNA-binding</keyword>
<dbReference type="EMBL" id="LCYC01000012">
    <property type="protein sequence ID" value="KWV79213.1"/>
    <property type="molecule type" value="Genomic_DNA"/>
</dbReference>
<dbReference type="Gene3D" id="1.10.10.10">
    <property type="entry name" value="Winged helix-like DNA-binding domain superfamily/Winged helix DNA-binding domain"/>
    <property type="match status" value="1"/>
</dbReference>
<dbReference type="Gene3D" id="3.40.190.10">
    <property type="entry name" value="Periplasmic binding protein-like II"/>
    <property type="match status" value="2"/>
</dbReference>
<dbReference type="EMBL" id="UGUS01000002">
    <property type="protein sequence ID" value="SUD29141.1"/>
    <property type="molecule type" value="Genomic_DNA"/>
</dbReference>
<evidence type="ECO:0000313" key="6">
    <source>
        <dbReference type="EMBL" id="KWV79213.1"/>
    </source>
</evidence>
<evidence type="ECO:0000259" key="5">
    <source>
        <dbReference type="PROSITE" id="PS50931"/>
    </source>
</evidence>
<dbReference type="GO" id="GO:0003700">
    <property type="term" value="F:DNA-binding transcription factor activity"/>
    <property type="evidence" value="ECO:0007669"/>
    <property type="project" value="InterPro"/>
</dbReference>
<dbReference type="InterPro" id="IPR058163">
    <property type="entry name" value="LysR-type_TF_proteobact-type"/>
</dbReference>